<evidence type="ECO:0000313" key="1">
    <source>
        <dbReference type="EMBL" id="UAW01153.1"/>
    </source>
</evidence>
<dbReference type="Proteomes" id="UP000828026">
    <property type="component" value="Segment"/>
</dbReference>
<dbReference type="EMBL" id="MZ447858">
    <property type="protein sequence ID" value="UAW01153.1"/>
    <property type="molecule type" value="Genomic_DNA"/>
</dbReference>
<accession>A0AAE9BPW5</accession>
<name>A0AAE9BPW5_9CAUD</name>
<sequence>MKDITVDDITTGTLDGTGVYDKLMQVNKLHLQQEYSAQRITGDKYAEAYIAMMQSAMATAASFAIQSITANNQRELTEEEKARIIAQTQMIEAETLNVPKQGILLDKQAAQVDAQTSLVGKQEAQVVAETLNVPKQGQLLDAQKTLVTNQSATELKQALDVAAATTLKGKQGSLIDKQMVTETEQAKLVTANTAVATANKLNVDADTDVKEAQQLLIGKQEDMIDAQILTEKTNTTTPNAGIKKAEYDNLTKQGLNIESNTNLVKQKVKTEEAQIKDRVSGESSDVTGVVGAQKKVHAAQAKAFRDESYIKAAKQHADAFAVILSNDEGATIPNAFQSTAISTAVADMINQVHKTT</sequence>
<proteinExistence type="predicted"/>
<dbReference type="RefSeq" id="YP_010657588.1">
    <property type="nucleotide sequence ID" value="NC_070848.1"/>
</dbReference>
<dbReference type="GeneID" id="77933507"/>
<keyword evidence="2" id="KW-1185">Reference proteome</keyword>
<evidence type="ECO:0000313" key="2">
    <source>
        <dbReference type="Proteomes" id="UP000828026"/>
    </source>
</evidence>
<dbReference type="KEGG" id="vg:77933507"/>
<reference evidence="1 2" key="1">
    <citation type="submission" date="2021-06" db="EMBL/GenBank/DDBJ databases">
        <authorList>
            <person name="Chen R."/>
            <person name="Qin H."/>
            <person name="He S."/>
            <person name="Han P."/>
            <person name="Xu F."/>
            <person name="Sun H."/>
            <person name="Fan H."/>
            <person name="Tong Y."/>
        </authorList>
    </citation>
    <scope>NUCLEOTIDE SEQUENCE [LARGE SCALE GENOMIC DNA]</scope>
</reference>
<protein>
    <submittedName>
        <fullName evidence="1">Uncharacterized protein</fullName>
    </submittedName>
</protein>
<organism evidence="1 2">
    <name type="scientific">Vibrio phage BUCT194</name>
    <dbReference type="NCBI Taxonomy" id="2859072"/>
    <lineage>
        <taxon>Viruses</taxon>
        <taxon>Duplodnaviria</taxon>
        <taxon>Heunggongvirae</taxon>
        <taxon>Uroviricota</taxon>
        <taxon>Caudoviricetes</taxon>
        <taxon>Schitoviridae</taxon>
        <taxon>Varunavirus</taxon>
        <taxon>Varunavirus BUCT194</taxon>
    </lineage>
</organism>